<keyword evidence="1" id="KW-0732">Signal</keyword>
<feature type="chain" id="PRO_5032844152" description="Lipoprotein" evidence="1">
    <location>
        <begin position="19"/>
        <end position="90"/>
    </location>
</feature>
<accession>A0A7T5VET5</accession>
<keyword evidence="3" id="KW-1185">Reference proteome</keyword>
<proteinExistence type="predicted"/>
<dbReference type="RefSeq" id="WP_199262862.1">
    <property type="nucleotide sequence ID" value="NZ_CP054140.1"/>
</dbReference>
<organism evidence="2 3">
    <name type="scientific">Desulfobulbus oligotrophicus</name>
    <dbReference type="NCBI Taxonomy" id="1909699"/>
    <lineage>
        <taxon>Bacteria</taxon>
        <taxon>Pseudomonadati</taxon>
        <taxon>Thermodesulfobacteriota</taxon>
        <taxon>Desulfobulbia</taxon>
        <taxon>Desulfobulbales</taxon>
        <taxon>Desulfobulbaceae</taxon>
        <taxon>Desulfobulbus</taxon>
    </lineage>
</organism>
<dbReference type="AlphaFoldDB" id="A0A7T5VET5"/>
<name>A0A7T5VET5_9BACT</name>
<evidence type="ECO:0008006" key="4">
    <source>
        <dbReference type="Google" id="ProtNLM"/>
    </source>
</evidence>
<dbReference type="Proteomes" id="UP000596092">
    <property type="component" value="Chromosome"/>
</dbReference>
<gene>
    <name evidence="2" type="ORF">HP555_12235</name>
</gene>
<sequence length="90" mass="9795">MKRICRLAVFAIAALALAGCGAATIAPNYHSTDPELMRVGGDMPGQKEPEIINMGSYCLKVVDTWKSEGQTPDGQPIWTKDSFRNVVPCR</sequence>
<evidence type="ECO:0000313" key="2">
    <source>
        <dbReference type="EMBL" id="QQG66582.1"/>
    </source>
</evidence>
<feature type="signal peptide" evidence="1">
    <location>
        <begin position="1"/>
        <end position="18"/>
    </location>
</feature>
<dbReference type="PROSITE" id="PS51257">
    <property type="entry name" value="PROKAR_LIPOPROTEIN"/>
    <property type="match status" value="1"/>
</dbReference>
<evidence type="ECO:0000256" key="1">
    <source>
        <dbReference type="SAM" id="SignalP"/>
    </source>
</evidence>
<protein>
    <recommendedName>
        <fullName evidence="4">Lipoprotein</fullName>
    </recommendedName>
</protein>
<evidence type="ECO:0000313" key="3">
    <source>
        <dbReference type="Proteomes" id="UP000596092"/>
    </source>
</evidence>
<reference evidence="2 3" key="1">
    <citation type="submission" date="2020-05" db="EMBL/GenBank/DDBJ databases">
        <title>Complete genome of Desulfobulbus oligotrophicus.</title>
        <authorList>
            <person name="Podar M."/>
        </authorList>
    </citation>
    <scope>NUCLEOTIDE SEQUENCE [LARGE SCALE GENOMIC DNA]</scope>
    <source>
        <strain evidence="2 3">Prop6</strain>
    </source>
</reference>
<dbReference type="KEGG" id="dog:HP555_12235"/>
<dbReference type="EMBL" id="CP054140">
    <property type="protein sequence ID" value="QQG66582.1"/>
    <property type="molecule type" value="Genomic_DNA"/>
</dbReference>